<gene>
    <name evidence="3" type="ORF">AB1Y20_006292</name>
</gene>
<name>A0AB34J2B6_PRYPA</name>
<dbReference type="Proteomes" id="UP001515480">
    <property type="component" value="Unassembled WGS sequence"/>
</dbReference>
<evidence type="ECO:0000313" key="3">
    <source>
        <dbReference type="EMBL" id="KAL1511494.1"/>
    </source>
</evidence>
<accession>A0AB34J2B6</accession>
<evidence type="ECO:0000256" key="1">
    <source>
        <dbReference type="SAM" id="Coils"/>
    </source>
</evidence>
<protein>
    <submittedName>
        <fullName evidence="3">Uncharacterized protein</fullName>
    </submittedName>
</protein>
<feature type="region of interest" description="Disordered" evidence="2">
    <location>
        <begin position="1"/>
        <end position="60"/>
    </location>
</feature>
<keyword evidence="1" id="KW-0175">Coiled coil</keyword>
<proteinExistence type="predicted"/>
<reference evidence="3 4" key="1">
    <citation type="journal article" date="2024" name="Science">
        <title>Giant polyketide synthase enzymes in the biosynthesis of giant marine polyether toxins.</title>
        <authorList>
            <person name="Fallon T.R."/>
            <person name="Shende V.V."/>
            <person name="Wierzbicki I.H."/>
            <person name="Pendleton A.L."/>
            <person name="Watervoot N.F."/>
            <person name="Auber R.P."/>
            <person name="Gonzalez D.J."/>
            <person name="Wisecaver J.H."/>
            <person name="Moore B.S."/>
        </authorList>
    </citation>
    <scope>NUCLEOTIDE SEQUENCE [LARGE SCALE GENOMIC DNA]</scope>
    <source>
        <strain evidence="3 4">12B1</strain>
    </source>
</reference>
<organism evidence="3 4">
    <name type="scientific">Prymnesium parvum</name>
    <name type="common">Toxic golden alga</name>
    <dbReference type="NCBI Taxonomy" id="97485"/>
    <lineage>
        <taxon>Eukaryota</taxon>
        <taxon>Haptista</taxon>
        <taxon>Haptophyta</taxon>
        <taxon>Prymnesiophyceae</taxon>
        <taxon>Prymnesiales</taxon>
        <taxon>Prymnesiaceae</taxon>
        <taxon>Prymnesium</taxon>
    </lineage>
</organism>
<sequence length="210" mass="23042">MPTPHEEAKGEKFAPAAAPQPAPGPAPRRVFSFGKAPKKERAAAPPPPRAAATRSGSCSAEIDLSKQLHDAQAERRQLLGRIATLQHRLREEVLADCETELEQKEERKEKRLADDDAKGRRAALTHVIAQIERVVESSEQSADSGAGEANESALELEALRLRRDLASVKMEAASAAGRRDEMRHMVAELHKQLMGEARLALKKKKGSMMY</sequence>
<dbReference type="EMBL" id="JBGBPQ010000014">
    <property type="protein sequence ID" value="KAL1511494.1"/>
    <property type="molecule type" value="Genomic_DNA"/>
</dbReference>
<evidence type="ECO:0000256" key="2">
    <source>
        <dbReference type="SAM" id="MobiDB-lite"/>
    </source>
</evidence>
<keyword evidence="4" id="KW-1185">Reference proteome</keyword>
<comment type="caution">
    <text evidence="3">The sequence shown here is derived from an EMBL/GenBank/DDBJ whole genome shotgun (WGS) entry which is preliminary data.</text>
</comment>
<evidence type="ECO:0000313" key="4">
    <source>
        <dbReference type="Proteomes" id="UP001515480"/>
    </source>
</evidence>
<feature type="compositionally biased region" description="Basic and acidic residues" evidence="2">
    <location>
        <begin position="1"/>
        <end position="12"/>
    </location>
</feature>
<feature type="coiled-coil region" evidence="1">
    <location>
        <begin position="68"/>
        <end position="114"/>
    </location>
</feature>
<dbReference type="AlphaFoldDB" id="A0AB34J2B6"/>